<dbReference type="RefSeq" id="WP_126539402.1">
    <property type="nucleotide sequence ID" value="NZ_AP018560.1"/>
</dbReference>
<organism evidence="15 16">
    <name type="scientific">Aerosticca soli</name>
    <dbReference type="NCBI Taxonomy" id="2010829"/>
    <lineage>
        <taxon>Bacteria</taxon>
        <taxon>Pseudomonadati</taxon>
        <taxon>Pseudomonadota</taxon>
        <taxon>Gammaproteobacteria</taxon>
        <taxon>Lysobacterales</taxon>
        <taxon>Rhodanobacteraceae</taxon>
        <taxon>Aerosticca</taxon>
    </lineage>
</organism>
<feature type="domain" description="Cytochrome b561 bacterial/Ni-hydrogenase" evidence="14">
    <location>
        <begin position="10"/>
        <end position="176"/>
    </location>
</feature>
<accession>A0A2Z6E782</accession>
<feature type="transmembrane region" description="Helical" evidence="13">
    <location>
        <begin position="90"/>
        <end position="110"/>
    </location>
</feature>
<evidence type="ECO:0000313" key="15">
    <source>
        <dbReference type="EMBL" id="BBD80990.1"/>
    </source>
</evidence>
<dbReference type="OrthoDB" id="8589936at2"/>
<proteinExistence type="inferred from homology"/>
<name>A0A2Z6E782_9GAMM</name>
<dbReference type="GO" id="GO:0009055">
    <property type="term" value="F:electron transfer activity"/>
    <property type="evidence" value="ECO:0007669"/>
    <property type="project" value="InterPro"/>
</dbReference>
<protein>
    <submittedName>
        <fullName evidence="15">Cytochrome B561</fullName>
    </submittedName>
</protein>
<evidence type="ECO:0000256" key="9">
    <source>
        <dbReference type="ARBA" id="ARBA00022989"/>
    </source>
</evidence>
<dbReference type="KEGG" id="rbd:ALSL_2365"/>
<evidence type="ECO:0000256" key="10">
    <source>
        <dbReference type="ARBA" id="ARBA00023004"/>
    </source>
</evidence>
<dbReference type="PANTHER" id="PTHR30529">
    <property type="entry name" value="CYTOCHROME B561"/>
    <property type="match status" value="1"/>
</dbReference>
<comment type="similarity">
    <text evidence="12">Belongs to the cytochrome b561 family.</text>
</comment>
<dbReference type="AlphaFoldDB" id="A0A2Z6E782"/>
<keyword evidence="8" id="KW-0249">Electron transport</keyword>
<keyword evidence="10" id="KW-0408">Iron</keyword>
<dbReference type="InterPro" id="IPR011577">
    <property type="entry name" value="Cyt_b561_bac/Ni-Hgenase"/>
</dbReference>
<evidence type="ECO:0000256" key="13">
    <source>
        <dbReference type="SAM" id="Phobius"/>
    </source>
</evidence>
<evidence type="ECO:0000256" key="3">
    <source>
        <dbReference type="ARBA" id="ARBA00022448"/>
    </source>
</evidence>
<evidence type="ECO:0000256" key="6">
    <source>
        <dbReference type="ARBA" id="ARBA00022692"/>
    </source>
</evidence>
<feature type="transmembrane region" description="Helical" evidence="13">
    <location>
        <begin position="16"/>
        <end position="33"/>
    </location>
</feature>
<dbReference type="GO" id="GO:0022904">
    <property type="term" value="P:respiratory electron transport chain"/>
    <property type="evidence" value="ECO:0007669"/>
    <property type="project" value="InterPro"/>
</dbReference>
<comment type="subcellular location">
    <subcellularLocation>
        <location evidence="2">Cell membrane</location>
        <topology evidence="2">Multi-pass membrane protein</topology>
    </subcellularLocation>
</comment>
<evidence type="ECO:0000256" key="1">
    <source>
        <dbReference type="ARBA" id="ARBA00001970"/>
    </source>
</evidence>
<dbReference type="EMBL" id="AP018560">
    <property type="protein sequence ID" value="BBD80990.1"/>
    <property type="molecule type" value="Genomic_DNA"/>
</dbReference>
<reference evidence="16" key="2">
    <citation type="submission" date="2018-06" db="EMBL/GenBank/DDBJ databases">
        <title>Genome sequence of Rhodanobacteraceae bacterium strain Dysh456.</title>
        <authorList>
            <person name="Fukui M."/>
        </authorList>
    </citation>
    <scope>NUCLEOTIDE SEQUENCE [LARGE SCALE GENOMIC DNA]</scope>
    <source>
        <strain evidence="16">Dysh456</strain>
    </source>
</reference>
<dbReference type="GO" id="GO:0020037">
    <property type="term" value="F:heme binding"/>
    <property type="evidence" value="ECO:0007669"/>
    <property type="project" value="TreeGrafter"/>
</dbReference>
<evidence type="ECO:0000256" key="4">
    <source>
        <dbReference type="ARBA" id="ARBA00022475"/>
    </source>
</evidence>
<evidence type="ECO:0000256" key="5">
    <source>
        <dbReference type="ARBA" id="ARBA00022617"/>
    </source>
</evidence>
<dbReference type="Proteomes" id="UP000270530">
    <property type="component" value="Chromosome"/>
</dbReference>
<evidence type="ECO:0000259" key="14">
    <source>
        <dbReference type="Pfam" id="PF01292"/>
    </source>
</evidence>
<dbReference type="Gene3D" id="1.20.950.20">
    <property type="entry name" value="Transmembrane di-heme cytochromes, Chain C"/>
    <property type="match status" value="2"/>
</dbReference>
<evidence type="ECO:0000256" key="11">
    <source>
        <dbReference type="ARBA" id="ARBA00023136"/>
    </source>
</evidence>
<dbReference type="GO" id="GO:0005886">
    <property type="term" value="C:plasma membrane"/>
    <property type="evidence" value="ECO:0007669"/>
    <property type="project" value="UniProtKB-SubCell"/>
</dbReference>
<sequence length="179" mass="20164">MQERVPASPRYDTLSVIFHWLSFLLVALAYLAIEVRGPRGSASRTLWMNVHIWAGSLLLVTSILRILWRLYRGAPPPVPSGPLLDWLSRIVHVALYAFVVVQPLLGILIFNLHDKPVVLAGLDWSFRLVGPSPGLAETCEEIHEVLGNVFYGVIGLHAAAALWHHYIRRDGLLYRMSLR</sequence>
<reference evidence="16" key="1">
    <citation type="submission" date="2018-04" db="EMBL/GenBank/DDBJ databases">
        <authorList>
            <person name="Watanabe M."/>
            <person name="Kojima H."/>
        </authorList>
    </citation>
    <scope>NUCLEOTIDE SEQUENCE [LARGE SCALE GENOMIC DNA]</scope>
    <source>
        <strain evidence="16">Dysh456</strain>
    </source>
</reference>
<keyword evidence="7" id="KW-0479">Metal-binding</keyword>
<dbReference type="SUPFAM" id="SSF81342">
    <property type="entry name" value="Transmembrane di-heme cytochromes"/>
    <property type="match status" value="1"/>
</dbReference>
<gene>
    <name evidence="15" type="ORF">ALSL_2365</name>
</gene>
<dbReference type="InterPro" id="IPR052168">
    <property type="entry name" value="Cytochrome_b561_oxidase"/>
</dbReference>
<keyword evidence="3" id="KW-0813">Transport</keyword>
<comment type="cofactor">
    <cofactor evidence="1">
        <name>heme b</name>
        <dbReference type="ChEBI" id="CHEBI:60344"/>
    </cofactor>
</comment>
<keyword evidence="9 13" id="KW-1133">Transmembrane helix</keyword>
<dbReference type="Pfam" id="PF01292">
    <property type="entry name" value="Ni_hydr_CYTB"/>
    <property type="match status" value="1"/>
</dbReference>
<evidence type="ECO:0000256" key="12">
    <source>
        <dbReference type="ARBA" id="ARBA00037975"/>
    </source>
</evidence>
<dbReference type="GO" id="GO:0046872">
    <property type="term" value="F:metal ion binding"/>
    <property type="evidence" value="ECO:0007669"/>
    <property type="project" value="UniProtKB-KW"/>
</dbReference>
<evidence type="ECO:0000256" key="8">
    <source>
        <dbReference type="ARBA" id="ARBA00022982"/>
    </source>
</evidence>
<evidence type="ECO:0000256" key="2">
    <source>
        <dbReference type="ARBA" id="ARBA00004651"/>
    </source>
</evidence>
<keyword evidence="6 13" id="KW-0812">Transmembrane</keyword>
<keyword evidence="11 13" id="KW-0472">Membrane</keyword>
<keyword evidence="5" id="KW-0349">Heme</keyword>
<keyword evidence="4" id="KW-1003">Cell membrane</keyword>
<feature type="transmembrane region" description="Helical" evidence="13">
    <location>
        <begin position="45"/>
        <end position="70"/>
    </location>
</feature>
<evidence type="ECO:0000313" key="16">
    <source>
        <dbReference type="Proteomes" id="UP000270530"/>
    </source>
</evidence>
<dbReference type="InterPro" id="IPR016174">
    <property type="entry name" value="Di-haem_cyt_TM"/>
</dbReference>
<evidence type="ECO:0000256" key="7">
    <source>
        <dbReference type="ARBA" id="ARBA00022723"/>
    </source>
</evidence>
<dbReference type="PANTHER" id="PTHR30529:SF3">
    <property type="entry name" value="CYTOCHROME B561 HOMOLOG 1"/>
    <property type="match status" value="1"/>
</dbReference>
<keyword evidence="16" id="KW-1185">Reference proteome</keyword>